<name>A0ABS2AGB1_9ACTN</name>
<feature type="domain" description="NmrA-like" evidence="1">
    <location>
        <begin position="49"/>
        <end position="196"/>
    </location>
</feature>
<evidence type="ECO:0000313" key="3">
    <source>
        <dbReference type="Proteomes" id="UP000632138"/>
    </source>
</evidence>
<dbReference type="InterPro" id="IPR036291">
    <property type="entry name" value="NAD(P)-bd_dom_sf"/>
</dbReference>
<keyword evidence="3" id="KW-1185">Reference proteome</keyword>
<dbReference type="Gene3D" id="3.40.50.720">
    <property type="entry name" value="NAD(P)-binding Rossmann-like Domain"/>
    <property type="match status" value="1"/>
</dbReference>
<dbReference type="EMBL" id="JAENHP010000007">
    <property type="protein sequence ID" value="MBM2618291.1"/>
    <property type="molecule type" value="Genomic_DNA"/>
</dbReference>
<dbReference type="InterPro" id="IPR008030">
    <property type="entry name" value="NmrA-like"/>
</dbReference>
<reference evidence="2 3" key="1">
    <citation type="submission" date="2021-01" db="EMBL/GenBank/DDBJ databases">
        <title>Actinoplanes sp. nov. LDG1-06 isolated from lichen.</title>
        <authorList>
            <person name="Saeng-In P."/>
            <person name="Phongsopitanun W."/>
            <person name="Kanchanasin P."/>
            <person name="Yuki M."/>
            <person name="Kudo T."/>
            <person name="Ohkuma M."/>
            <person name="Tanasupawat S."/>
        </authorList>
    </citation>
    <scope>NUCLEOTIDE SEQUENCE [LARGE SCALE GENOMIC DNA]</scope>
    <source>
        <strain evidence="2 3">LDG1-06</strain>
    </source>
</reference>
<accession>A0ABS2AGB1</accession>
<dbReference type="Proteomes" id="UP000632138">
    <property type="component" value="Unassembled WGS sequence"/>
</dbReference>
<evidence type="ECO:0000259" key="1">
    <source>
        <dbReference type="Pfam" id="PF05368"/>
    </source>
</evidence>
<organism evidence="2 3">
    <name type="scientific">Paractinoplanes ovalisporus</name>
    <dbReference type="NCBI Taxonomy" id="2810368"/>
    <lineage>
        <taxon>Bacteria</taxon>
        <taxon>Bacillati</taxon>
        <taxon>Actinomycetota</taxon>
        <taxon>Actinomycetes</taxon>
        <taxon>Micromonosporales</taxon>
        <taxon>Micromonosporaceae</taxon>
        <taxon>Paractinoplanes</taxon>
    </lineage>
</organism>
<dbReference type="InterPro" id="IPR051604">
    <property type="entry name" value="Ergot_Alk_Oxidoreductase"/>
</dbReference>
<dbReference type="RefSeq" id="WP_203378312.1">
    <property type="nucleotide sequence ID" value="NZ_JAENHP010000007.1"/>
</dbReference>
<dbReference type="Pfam" id="PF05368">
    <property type="entry name" value="NmrA"/>
    <property type="match status" value="1"/>
</dbReference>
<gene>
    <name evidence="2" type="ORF">JIG36_22275</name>
</gene>
<dbReference type="PANTHER" id="PTHR43162">
    <property type="match status" value="1"/>
</dbReference>
<sequence>MTILVTGSTGNVGAHVVRSLNARGERVSVLGRNVQARSFDGERLFLACANVPEQVAFECAAIDAAVAAGVKQIVKLSGPDASVHSSLVFERWHGEIEQHLAASGIPHVLLRPRTFMTNLFAYAPATVLRAPAGDAAISFIDPRDVADCAVAALTGDGHEGRVYTLTGPAALTYAQIAAELSRVLDRTVAFVDVSDDQARGGLLAGGVPPFLADAIVDIFRSQRAGTMADTTDTVRRLTGHDARSFAEFARDHAAVFRG</sequence>
<comment type="caution">
    <text evidence="2">The sequence shown here is derived from an EMBL/GenBank/DDBJ whole genome shotgun (WGS) entry which is preliminary data.</text>
</comment>
<proteinExistence type="predicted"/>
<evidence type="ECO:0000313" key="2">
    <source>
        <dbReference type="EMBL" id="MBM2618291.1"/>
    </source>
</evidence>
<dbReference type="PANTHER" id="PTHR43162:SF1">
    <property type="entry name" value="PRESTALK A DIFFERENTIATION PROTEIN A"/>
    <property type="match status" value="1"/>
</dbReference>
<protein>
    <submittedName>
        <fullName evidence="2">NmrA family NAD(P)-binding protein</fullName>
    </submittedName>
</protein>
<dbReference type="SUPFAM" id="SSF51735">
    <property type="entry name" value="NAD(P)-binding Rossmann-fold domains"/>
    <property type="match status" value="1"/>
</dbReference>